<dbReference type="Proteomes" id="UP000554482">
    <property type="component" value="Unassembled WGS sequence"/>
</dbReference>
<accession>A0A7J6W8X6</accession>
<keyword evidence="2" id="KW-1185">Reference proteome</keyword>
<dbReference type="AlphaFoldDB" id="A0A7J6W8X6"/>
<name>A0A7J6W8X6_THATH</name>
<proteinExistence type="predicted"/>
<evidence type="ECO:0000313" key="1">
    <source>
        <dbReference type="EMBL" id="KAF5193854.1"/>
    </source>
</evidence>
<protein>
    <submittedName>
        <fullName evidence="1">Uncharacterized protein</fullName>
    </submittedName>
</protein>
<gene>
    <name evidence="1" type="ORF">FRX31_016559</name>
</gene>
<dbReference type="EMBL" id="JABWDY010019515">
    <property type="protein sequence ID" value="KAF5193854.1"/>
    <property type="molecule type" value="Genomic_DNA"/>
</dbReference>
<evidence type="ECO:0000313" key="2">
    <source>
        <dbReference type="Proteomes" id="UP000554482"/>
    </source>
</evidence>
<reference evidence="1 2" key="1">
    <citation type="submission" date="2020-06" db="EMBL/GenBank/DDBJ databases">
        <title>Transcriptomic and genomic resources for Thalictrum thalictroides and T. hernandezii: Facilitating candidate gene discovery in an emerging model plant lineage.</title>
        <authorList>
            <person name="Arias T."/>
            <person name="Riano-Pachon D.M."/>
            <person name="Di Stilio V.S."/>
        </authorList>
    </citation>
    <scope>NUCLEOTIDE SEQUENCE [LARGE SCALE GENOMIC DNA]</scope>
    <source>
        <strain evidence="2">cv. WT478/WT964</strain>
        <tissue evidence="1">Leaves</tissue>
    </source>
</reference>
<comment type="caution">
    <text evidence="1">The sequence shown here is derived from an EMBL/GenBank/DDBJ whole genome shotgun (WGS) entry which is preliminary data.</text>
</comment>
<organism evidence="1 2">
    <name type="scientific">Thalictrum thalictroides</name>
    <name type="common">Rue-anemone</name>
    <name type="synonym">Anemone thalictroides</name>
    <dbReference type="NCBI Taxonomy" id="46969"/>
    <lineage>
        <taxon>Eukaryota</taxon>
        <taxon>Viridiplantae</taxon>
        <taxon>Streptophyta</taxon>
        <taxon>Embryophyta</taxon>
        <taxon>Tracheophyta</taxon>
        <taxon>Spermatophyta</taxon>
        <taxon>Magnoliopsida</taxon>
        <taxon>Ranunculales</taxon>
        <taxon>Ranunculaceae</taxon>
        <taxon>Thalictroideae</taxon>
        <taxon>Thalictrum</taxon>
    </lineage>
</organism>
<sequence>MGSQEEVRSGPSQLSMSNCPCARVASNVFLFHICLYLSGGGVLQTNPHSVIAVLQLQRRWKTLGKCVKWKADDSAFLFWTEDRMGVPEAMNLPNMDDYIDLQTRDLI</sequence>